<dbReference type="GO" id="GO:0005886">
    <property type="term" value="C:plasma membrane"/>
    <property type="evidence" value="ECO:0007669"/>
    <property type="project" value="TreeGrafter"/>
</dbReference>
<feature type="transmembrane region" description="Helical" evidence="5">
    <location>
        <begin position="73"/>
        <end position="92"/>
    </location>
</feature>
<dbReference type="InterPro" id="IPR000873">
    <property type="entry name" value="AMP-dep_synth/lig_dom"/>
</dbReference>
<dbReference type="SUPFAM" id="SSF56801">
    <property type="entry name" value="Acetyl-CoA synthetase-like"/>
    <property type="match status" value="1"/>
</dbReference>
<dbReference type="InterPro" id="IPR042099">
    <property type="entry name" value="ANL_N_sf"/>
</dbReference>
<dbReference type="InterPro" id="IPR040097">
    <property type="entry name" value="FAAL/FAAC"/>
</dbReference>
<dbReference type="GO" id="GO:0006633">
    <property type="term" value="P:fatty acid biosynthetic process"/>
    <property type="evidence" value="ECO:0007669"/>
    <property type="project" value="TreeGrafter"/>
</dbReference>
<dbReference type="PANTHER" id="PTHR22754">
    <property type="entry name" value="DISCO-INTERACTING PROTEIN 2 DIP2 -RELATED"/>
    <property type="match status" value="1"/>
</dbReference>
<dbReference type="Gene3D" id="3.40.50.12780">
    <property type="entry name" value="N-terminal domain of ligase-like"/>
    <property type="match status" value="1"/>
</dbReference>
<evidence type="ECO:0000256" key="1">
    <source>
        <dbReference type="ARBA" id="ARBA00006432"/>
    </source>
</evidence>
<evidence type="ECO:0000259" key="7">
    <source>
        <dbReference type="Pfam" id="PF23024"/>
    </source>
</evidence>
<gene>
    <name evidence="8" type="ORF">BSZ18_12195</name>
</gene>
<sequence length="566" mass="61550">METFRSLVALLAWRAAEQADDRAYVFVSDRGTEDAVLSFRQLHDAAGALASRLTVAARPGDRAILVFPPGIEFIVAFFGCLMAGIIAVPMMMPRRNGARDASAAILANCTPALALTNSAVALRGDLRARFAHEHIRWIEVDLAAAVGETIELPEPAPDDIAFLQYTSGSTSAPKGVMVSHANLLANLEMIRLALGNTRQSTYVNWVPLYHDMGLILNALQALYVGATCALMAPNAFMQRPLGWLRAIAHYRAEVACSPNFGFDLCVSRYRADQMEGIDLSSLRIALNGAEPVHAETIERFTQTFAPHGFDPRAMYPAYGMAEATLLISGGRRGGGHVTRSVSRTALQAHAAQAPSDAEDTQVAVGCGRPLTGERIAIVDADNRTRLPPDRVGEIWVSGANIARAYWRNDEATREGLNAQIAGEDGAWLRTGDLGFIDVTGELFVTGRIKDLIIIRGINHYPQDVERTVQSLDGALRENCGAAFSVPDETGEEMLVIVQEIERTARHSIDTEAIKGRIREAVADNHELFARHIALIRPGTLPKTTSGKIQRKLARKLWLDGGFEQLG</sequence>
<proteinExistence type="inferred from homology"/>
<reference evidence="8 9" key="1">
    <citation type="submission" date="2017-03" db="EMBL/GenBank/DDBJ databases">
        <title>Whole genome sequences of fourteen strains of Bradyrhizobium canariense and one strain of Bradyrhizobium japonicum isolated from Lupinus (Papilionoideae: Genisteae) species in Algeria.</title>
        <authorList>
            <person name="Crovadore J."/>
            <person name="Chekireb D."/>
            <person name="Brachmann A."/>
            <person name="Chablais R."/>
            <person name="Cochard B."/>
            <person name="Lefort F."/>
        </authorList>
    </citation>
    <scope>NUCLEOTIDE SEQUENCE [LARGE SCALE GENOMIC DNA]</scope>
    <source>
        <strain evidence="8 9">UBMA195</strain>
    </source>
</reference>
<evidence type="ECO:0000256" key="2">
    <source>
        <dbReference type="ARBA" id="ARBA00022598"/>
    </source>
</evidence>
<dbReference type="GO" id="GO:0070566">
    <property type="term" value="F:adenylyltransferase activity"/>
    <property type="evidence" value="ECO:0007669"/>
    <property type="project" value="TreeGrafter"/>
</dbReference>
<evidence type="ECO:0000256" key="4">
    <source>
        <dbReference type="ARBA" id="ARBA00023098"/>
    </source>
</evidence>
<dbReference type="FunFam" id="3.40.50.12780:FF:000013">
    <property type="entry name" value="Long-chain-fatty-acid--AMP ligase FadD32"/>
    <property type="match status" value="1"/>
</dbReference>
<organism evidence="8 9">
    <name type="scientific">Bradyrhizobium canariense</name>
    <dbReference type="NCBI Taxonomy" id="255045"/>
    <lineage>
        <taxon>Bacteria</taxon>
        <taxon>Pseudomonadati</taxon>
        <taxon>Pseudomonadota</taxon>
        <taxon>Alphaproteobacteria</taxon>
        <taxon>Hyphomicrobiales</taxon>
        <taxon>Nitrobacteraceae</taxon>
        <taxon>Bradyrhizobium</taxon>
    </lineage>
</organism>
<dbReference type="Pfam" id="PF00501">
    <property type="entry name" value="AMP-binding"/>
    <property type="match status" value="1"/>
</dbReference>
<evidence type="ECO:0000256" key="3">
    <source>
        <dbReference type="ARBA" id="ARBA00022832"/>
    </source>
</evidence>
<name>A0A1X3HAL1_9BRAD</name>
<dbReference type="PANTHER" id="PTHR22754:SF32">
    <property type="entry name" value="DISCO-INTERACTING PROTEIN 2"/>
    <property type="match status" value="1"/>
</dbReference>
<comment type="caution">
    <text evidence="8">The sequence shown here is derived from an EMBL/GenBank/DDBJ whole genome shotgun (WGS) entry which is preliminary data.</text>
</comment>
<dbReference type="InterPro" id="IPR025110">
    <property type="entry name" value="AMP-bd_C"/>
</dbReference>
<dbReference type="Pfam" id="PF23024">
    <property type="entry name" value="AMP-dom_DIP2-like"/>
    <property type="match status" value="1"/>
</dbReference>
<accession>A0A1X3HAL1</accession>
<dbReference type="AlphaFoldDB" id="A0A1X3HAL1"/>
<dbReference type="GO" id="GO:0016874">
    <property type="term" value="F:ligase activity"/>
    <property type="evidence" value="ECO:0007669"/>
    <property type="project" value="UniProtKB-KW"/>
</dbReference>
<evidence type="ECO:0000256" key="5">
    <source>
        <dbReference type="SAM" id="Phobius"/>
    </source>
</evidence>
<protein>
    <submittedName>
        <fullName evidence="8">Fatty-acid--CoA ligase</fullName>
    </submittedName>
</protein>
<dbReference type="CDD" id="cd05931">
    <property type="entry name" value="FAAL"/>
    <property type="match status" value="1"/>
</dbReference>
<evidence type="ECO:0000259" key="6">
    <source>
        <dbReference type="Pfam" id="PF00501"/>
    </source>
</evidence>
<dbReference type="Proteomes" id="UP000193553">
    <property type="component" value="Unassembled WGS sequence"/>
</dbReference>
<dbReference type="GO" id="GO:0071766">
    <property type="term" value="P:Actinobacterium-type cell wall biogenesis"/>
    <property type="evidence" value="ECO:0007669"/>
    <property type="project" value="UniProtKB-ARBA"/>
</dbReference>
<keyword evidence="4" id="KW-0443">Lipid metabolism</keyword>
<dbReference type="RefSeq" id="WP_085361390.1">
    <property type="nucleotide sequence ID" value="NZ_NAFD01000193.1"/>
</dbReference>
<dbReference type="OrthoDB" id="9803968at2"/>
<feature type="domain" description="AMP-dependent synthetase/ligase" evidence="6">
    <location>
        <begin position="12"/>
        <end position="406"/>
    </location>
</feature>
<keyword evidence="3" id="KW-0276">Fatty acid metabolism</keyword>
<dbReference type="Gene3D" id="3.30.300.30">
    <property type="match status" value="1"/>
</dbReference>
<evidence type="ECO:0000313" key="9">
    <source>
        <dbReference type="Proteomes" id="UP000193553"/>
    </source>
</evidence>
<keyword evidence="5" id="KW-0472">Membrane</keyword>
<dbReference type="InterPro" id="IPR020845">
    <property type="entry name" value="AMP-binding_CS"/>
</dbReference>
<feature type="domain" description="AMP-binding enzyme C-terminal" evidence="7">
    <location>
        <begin position="450"/>
        <end position="561"/>
    </location>
</feature>
<dbReference type="PROSITE" id="PS00455">
    <property type="entry name" value="AMP_BINDING"/>
    <property type="match status" value="1"/>
</dbReference>
<keyword evidence="5" id="KW-0812">Transmembrane</keyword>
<keyword evidence="5" id="KW-1133">Transmembrane helix</keyword>
<dbReference type="EMBL" id="NAFI01000165">
    <property type="protein sequence ID" value="OSJ12580.1"/>
    <property type="molecule type" value="Genomic_DNA"/>
</dbReference>
<evidence type="ECO:0000313" key="8">
    <source>
        <dbReference type="EMBL" id="OSJ12580.1"/>
    </source>
</evidence>
<keyword evidence="2 8" id="KW-0436">Ligase</keyword>
<comment type="similarity">
    <text evidence="1">Belongs to the ATP-dependent AMP-binding enzyme family.</text>
</comment>
<dbReference type="InterPro" id="IPR045851">
    <property type="entry name" value="AMP-bd_C_sf"/>
</dbReference>